<keyword evidence="3" id="KW-1185">Reference proteome</keyword>
<reference evidence="3" key="1">
    <citation type="journal article" date="2011" name="Proc. Natl. Acad. Sci. U.S.A.">
        <title>Obligate biotrophy features unraveled by the genomic analysis of rust fungi.</title>
        <authorList>
            <person name="Duplessis S."/>
            <person name="Cuomo C.A."/>
            <person name="Lin Y.-C."/>
            <person name="Aerts A."/>
            <person name="Tisserant E."/>
            <person name="Veneault-Fourrey C."/>
            <person name="Joly D.L."/>
            <person name="Hacquard S."/>
            <person name="Amselem J."/>
            <person name="Cantarel B.L."/>
            <person name="Chiu R."/>
            <person name="Coutinho P.M."/>
            <person name="Feau N."/>
            <person name="Field M."/>
            <person name="Frey P."/>
            <person name="Gelhaye E."/>
            <person name="Goldberg J."/>
            <person name="Grabherr M.G."/>
            <person name="Kodira C.D."/>
            <person name="Kohler A."/>
            <person name="Kuees U."/>
            <person name="Lindquist E.A."/>
            <person name="Lucas S.M."/>
            <person name="Mago R."/>
            <person name="Mauceli E."/>
            <person name="Morin E."/>
            <person name="Murat C."/>
            <person name="Pangilinan J.L."/>
            <person name="Park R."/>
            <person name="Pearson M."/>
            <person name="Quesneville H."/>
            <person name="Rouhier N."/>
            <person name="Sakthikumar S."/>
            <person name="Salamov A.A."/>
            <person name="Schmutz J."/>
            <person name="Selles B."/>
            <person name="Shapiro H."/>
            <person name="Tanguay P."/>
            <person name="Tuskan G.A."/>
            <person name="Henrissat B."/>
            <person name="Van de Peer Y."/>
            <person name="Rouze P."/>
            <person name="Ellis J.G."/>
            <person name="Dodds P.N."/>
            <person name="Schein J.E."/>
            <person name="Zhong S."/>
            <person name="Hamelin R.C."/>
            <person name="Grigoriev I.V."/>
            <person name="Szabo L.J."/>
            <person name="Martin F."/>
        </authorList>
    </citation>
    <scope>NUCLEOTIDE SEQUENCE [LARGE SCALE GENOMIC DNA]</scope>
    <source>
        <strain evidence="3">98AG31 / pathotype 3-4-7</strain>
    </source>
</reference>
<dbReference type="KEGG" id="mlr:MELLADRAFT_101608"/>
<dbReference type="RefSeq" id="XP_007404851.1">
    <property type="nucleotide sequence ID" value="XM_007404789.1"/>
</dbReference>
<proteinExistence type="predicted"/>
<evidence type="ECO:0000256" key="1">
    <source>
        <dbReference type="SAM" id="SignalP"/>
    </source>
</evidence>
<dbReference type="AlphaFoldDB" id="F4R6E2"/>
<dbReference type="VEuPathDB" id="FungiDB:MELLADRAFT_101608"/>
<organism evidence="3">
    <name type="scientific">Melampsora larici-populina (strain 98AG31 / pathotype 3-4-7)</name>
    <name type="common">Poplar leaf rust fungus</name>
    <dbReference type="NCBI Taxonomy" id="747676"/>
    <lineage>
        <taxon>Eukaryota</taxon>
        <taxon>Fungi</taxon>
        <taxon>Dikarya</taxon>
        <taxon>Basidiomycota</taxon>
        <taxon>Pucciniomycotina</taxon>
        <taxon>Pucciniomycetes</taxon>
        <taxon>Pucciniales</taxon>
        <taxon>Melampsoraceae</taxon>
        <taxon>Melampsora</taxon>
    </lineage>
</organism>
<evidence type="ECO:0000313" key="2">
    <source>
        <dbReference type="EMBL" id="EGG12476.1"/>
    </source>
</evidence>
<name>F4R6E2_MELLP</name>
<keyword evidence="1" id="KW-0732">Signal</keyword>
<dbReference type="GeneID" id="18921410"/>
<dbReference type="HOGENOM" id="CLU_1461622_0_0_1"/>
<protein>
    <submittedName>
        <fullName evidence="2">Secreted protein</fullName>
    </submittedName>
</protein>
<sequence>MDVFKLERYIFFALCVFFLLASLSNATFIESKDITKWSTLSDEETNYAWEEVLEFYQCLGNPHIPSNRSPFRHLNKSFKVMRRLSSGGLEFIHRKLSPFREVMNDLDQEIIHADFVPGPWPGTLKIGVKGKVQDQVMYGKTAGSSHQAVFILDNYHNAPKIHQITMIHELTQLECETGEFWGYLE</sequence>
<dbReference type="InParanoid" id="F4R6E2"/>
<feature type="chain" id="PRO_5003314841" evidence="1">
    <location>
        <begin position="27"/>
        <end position="185"/>
    </location>
</feature>
<dbReference type="Proteomes" id="UP000001072">
    <property type="component" value="Unassembled WGS sequence"/>
</dbReference>
<gene>
    <name evidence="2" type="ORF">MELLADRAFT_101608</name>
</gene>
<feature type="signal peptide" evidence="1">
    <location>
        <begin position="1"/>
        <end position="26"/>
    </location>
</feature>
<evidence type="ECO:0000313" key="3">
    <source>
        <dbReference type="Proteomes" id="UP000001072"/>
    </source>
</evidence>
<accession>F4R6E2</accession>
<dbReference type="EMBL" id="GL883091">
    <property type="protein sequence ID" value="EGG12476.1"/>
    <property type="molecule type" value="Genomic_DNA"/>
</dbReference>